<evidence type="ECO:0000313" key="12">
    <source>
        <dbReference type="Proteomes" id="UP000033070"/>
    </source>
</evidence>
<dbReference type="PANTHER" id="PTHR21666:SF288">
    <property type="entry name" value="CELL DIVISION PROTEIN YTFB"/>
    <property type="match status" value="1"/>
</dbReference>
<keyword evidence="8" id="KW-0472">Membrane</keyword>
<dbReference type="AlphaFoldDB" id="A0A2Z6GB58"/>
<dbReference type="Gene3D" id="3.10.450.350">
    <property type="match status" value="2"/>
</dbReference>
<keyword evidence="12" id="KW-1185">Reference proteome</keyword>
<evidence type="ECO:0000256" key="5">
    <source>
        <dbReference type="ARBA" id="ARBA00022801"/>
    </source>
</evidence>
<dbReference type="RefSeq" id="WP_062627384.1">
    <property type="nucleotide sequence ID" value="NZ_AP018738.1"/>
</dbReference>
<feature type="domain" description="M23ase beta-sheet core" evidence="9">
    <location>
        <begin position="293"/>
        <end position="389"/>
    </location>
</feature>
<proteinExistence type="predicted"/>
<dbReference type="Proteomes" id="UP000033070">
    <property type="component" value="Chromosome"/>
</dbReference>
<dbReference type="GO" id="GO:0030313">
    <property type="term" value="C:cell envelope"/>
    <property type="evidence" value="ECO:0007669"/>
    <property type="project" value="UniProtKB-SubCell"/>
</dbReference>
<dbReference type="STRING" id="1188319.OYT1_02274"/>
<dbReference type="InterPro" id="IPR011055">
    <property type="entry name" value="Dup_hybrid_motif"/>
</dbReference>
<dbReference type="OrthoDB" id="9815245at2"/>
<keyword evidence="5" id="KW-0378">Hydrolase</keyword>
<dbReference type="GO" id="GO:0006508">
    <property type="term" value="P:proteolysis"/>
    <property type="evidence" value="ECO:0007669"/>
    <property type="project" value="UniProtKB-KW"/>
</dbReference>
<dbReference type="Pfam" id="PF19425">
    <property type="entry name" value="Csd3_N2"/>
    <property type="match status" value="1"/>
</dbReference>
<feature type="domain" description="Csd3-like second N-terminal" evidence="10">
    <location>
        <begin position="162"/>
        <end position="280"/>
    </location>
</feature>
<keyword evidence="8" id="KW-1133">Transmembrane helix</keyword>
<evidence type="ECO:0000313" key="11">
    <source>
        <dbReference type="EMBL" id="BBE50609.1"/>
    </source>
</evidence>
<organism evidence="11 12">
    <name type="scientific">Ferriphaselus amnicola</name>
    <dbReference type="NCBI Taxonomy" id="1188319"/>
    <lineage>
        <taxon>Bacteria</taxon>
        <taxon>Pseudomonadati</taxon>
        <taxon>Pseudomonadota</taxon>
        <taxon>Betaproteobacteria</taxon>
        <taxon>Nitrosomonadales</taxon>
        <taxon>Gallionellaceae</taxon>
        <taxon>Ferriphaselus</taxon>
    </lineage>
</organism>
<dbReference type="Pfam" id="PF01551">
    <property type="entry name" value="Peptidase_M23"/>
    <property type="match status" value="1"/>
</dbReference>
<dbReference type="Gene3D" id="2.70.70.10">
    <property type="entry name" value="Glucose Permease (Domain IIA)"/>
    <property type="match status" value="1"/>
</dbReference>
<evidence type="ECO:0000256" key="1">
    <source>
        <dbReference type="ARBA" id="ARBA00001947"/>
    </source>
</evidence>
<reference evidence="11 12" key="1">
    <citation type="submission" date="2018-06" db="EMBL/GenBank/DDBJ databases">
        <title>OYT1 Genome Sequencing.</title>
        <authorList>
            <person name="Kato S."/>
            <person name="Itoh T."/>
            <person name="Ohkuma M."/>
        </authorList>
    </citation>
    <scope>NUCLEOTIDE SEQUENCE [LARGE SCALE GENOMIC DNA]</scope>
    <source>
        <strain evidence="11 12">OYT1</strain>
    </source>
</reference>
<keyword evidence="4" id="KW-0479">Metal-binding</keyword>
<evidence type="ECO:0000256" key="4">
    <source>
        <dbReference type="ARBA" id="ARBA00022723"/>
    </source>
</evidence>
<dbReference type="InterPro" id="IPR050570">
    <property type="entry name" value="Cell_wall_metabolism_enzyme"/>
</dbReference>
<dbReference type="GO" id="GO:0046872">
    <property type="term" value="F:metal ion binding"/>
    <property type="evidence" value="ECO:0007669"/>
    <property type="project" value="UniProtKB-KW"/>
</dbReference>
<evidence type="ECO:0000256" key="2">
    <source>
        <dbReference type="ARBA" id="ARBA00004196"/>
    </source>
</evidence>
<gene>
    <name evidence="11" type="ORF">OYT1_ch1049</name>
</gene>
<evidence type="ECO:0000259" key="9">
    <source>
        <dbReference type="Pfam" id="PF01551"/>
    </source>
</evidence>
<evidence type="ECO:0000256" key="6">
    <source>
        <dbReference type="ARBA" id="ARBA00022833"/>
    </source>
</evidence>
<dbReference type="PANTHER" id="PTHR21666">
    <property type="entry name" value="PEPTIDASE-RELATED"/>
    <property type="match status" value="1"/>
</dbReference>
<dbReference type="KEGG" id="fam:OYT1_ch1049"/>
<dbReference type="InterPro" id="IPR016047">
    <property type="entry name" value="M23ase_b-sheet_dom"/>
</dbReference>
<evidence type="ECO:0000259" key="10">
    <source>
        <dbReference type="Pfam" id="PF19425"/>
    </source>
</evidence>
<dbReference type="InterPro" id="IPR045834">
    <property type="entry name" value="Csd3_N2"/>
</dbReference>
<evidence type="ECO:0000256" key="7">
    <source>
        <dbReference type="ARBA" id="ARBA00023049"/>
    </source>
</evidence>
<keyword evidence="6" id="KW-0862">Zinc</keyword>
<keyword evidence="3" id="KW-0645">Protease</keyword>
<dbReference type="SUPFAM" id="SSF51261">
    <property type="entry name" value="Duplicated hybrid motif"/>
    <property type="match status" value="1"/>
</dbReference>
<sequence length="431" mass="46705">MVTQNILTQERKSKIRWFVAVSTLPLLGVVTAFGVMPQSLTQFTPAATISQEITLPAAEAAAPAATFWRNEKMSRTDTVDALLTKLNVSDGAASAFLRKSAQAADFRKFAPGKQIQAETTADGDLIALRFTGNAGAQVAIKREGDGFKVSTQAAQVEQRTFLRTGVIKSSLFAATDEADLPDAVASQLSDIFGGDIDFHHDLAKGDKFSVIYDMTFSNGQPVRTGRILAAEFINQGTSYRAVYFKSDETHGDYYTPDGKSVHKAFLRSPLEFSRISSGFSSARLHPVLNKVRAHKGVDYAAPTGTKVKSTADGVVSVAGKQNGYGNVIEVDHQGRYRTVYGHLSRFAAGIHKGQHIRQGDVIGYVGMTGLATAPHLHYEFKVDGVQRDPLRVALPDAKPISASQKTAFENSNRSLYSRLGLMRDVSLAKLD</sequence>
<dbReference type="CDD" id="cd12797">
    <property type="entry name" value="M23_peptidase"/>
    <property type="match status" value="1"/>
</dbReference>
<feature type="transmembrane region" description="Helical" evidence="8">
    <location>
        <begin position="17"/>
        <end position="36"/>
    </location>
</feature>
<keyword evidence="8" id="KW-0812">Transmembrane</keyword>
<keyword evidence="7" id="KW-0482">Metalloprotease</keyword>
<name>A0A2Z6GB58_9PROT</name>
<dbReference type="GO" id="GO:0004222">
    <property type="term" value="F:metalloendopeptidase activity"/>
    <property type="evidence" value="ECO:0007669"/>
    <property type="project" value="TreeGrafter"/>
</dbReference>
<evidence type="ECO:0000256" key="8">
    <source>
        <dbReference type="SAM" id="Phobius"/>
    </source>
</evidence>
<protein>
    <submittedName>
        <fullName evidence="11">Murein DD-endopeptidase MepM</fullName>
    </submittedName>
</protein>
<comment type="cofactor">
    <cofactor evidence="1">
        <name>Zn(2+)</name>
        <dbReference type="ChEBI" id="CHEBI:29105"/>
    </cofactor>
</comment>
<comment type="subcellular location">
    <subcellularLocation>
        <location evidence="2">Cell envelope</location>
    </subcellularLocation>
</comment>
<evidence type="ECO:0000256" key="3">
    <source>
        <dbReference type="ARBA" id="ARBA00022670"/>
    </source>
</evidence>
<accession>A0A2Z6GB58</accession>
<dbReference type="EMBL" id="AP018738">
    <property type="protein sequence ID" value="BBE50609.1"/>
    <property type="molecule type" value="Genomic_DNA"/>
</dbReference>